<keyword evidence="1" id="KW-0472">Membrane</keyword>
<keyword evidence="1" id="KW-0812">Transmembrane</keyword>
<evidence type="ECO:0000313" key="3">
    <source>
        <dbReference type="Proteomes" id="UP001519887"/>
    </source>
</evidence>
<dbReference type="GO" id="GO:0016787">
    <property type="term" value="F:hydrolase activity"/>
    <property type="evidence" value="ECO:0007669"/>
    <property type="project" value="UniProtKB-KW"/>
</dbReference>
<feature type="transmembrane region" description="Helical" evidence="1">
    <location>
        <begin position="64"/>
        <end position="83"/>
    </location>
</feature>
<keyword evidence="3" id="KW-1185">Reference proteome</keyword>
<protein>
    <submittedName>
        <fullName evidence="2">Metal-dependent hydrolase</fullName>
    </submittedName>
</protein>
<evidence type="ECO:0000313" key="2">
    <source>
        <dbReference type="EMBL" id="MBW7459469.1"/>
    </source>
</evidence>
<dbReference type="Pfam" id="PF04307">
    <property type="entry name" value="YdjM"/>
    <property type="match status" value="1"/>
</dbReference>
<feature type="non-terminal residue" evidence="2">
    <location>
        <position position="161"/>
    </location>
</feature>
<feature type="transmembrane region" description="Helical" evidence="1">
    <location>
        <begin position="130"/>
        <end position="146"/>
    </location>
</feature>
<dbReference type="EMBL" id="JAHZIK010001658">
    <property type="protein sequence ID" value="MBW7459469.1"/>
    <property type="molecule type" value="Genomic_DNA"/>
</dbReference>
<feature type="transmembrane region" description="Helical" evidence="1">
    <location>
        <begin position="89"/>
        <end position="109"/>
    </location>
</feature>
<keyword evidence="2" id="KW-0378">Hydrolase</keyword>
<comment type="caution">
    <text evidence="2">The sequence shown here is derived from an EMBL/GenBank/DDBJ whole genome shotgun (WGS) entry which is preliminary data.</text>
</comment>
<keyword evidence="1" id="KW-1133">Transmembrane helix</keyword>
<name>A0ABS7CEX0_9BACL</name>
<gene>
    <name evidence="2" type="ORF">K0U00_35975</name>
</gene>
<dbReference type="InterPro" id="IPR007404">
    <property type="entry name" value="YdjM-like"/>
</dbReference>
<reference evidence="2 3" key="1">
    <citation type="submission" date="2021-07" db="EMBL/GenBank/DDBJ databases">
        <title>Paenibacillus radiodurans sp. nov., isolated from the southeastern edge of Tengger Desert.</title>
        <authorList>
            <person name="Zhang G."/>
        </authorList>
    </citation>
    <scope>NUCLEOTIDE SEQUENCE [LARGE SCALE GENOMIC DNA]</scope>
    <source>
        <strain evidence="2 3">CCM 7311</strain>
    </source>
</reference>
<dbReference type="Proteomes" id="UP001519887">
    <property type="component" value="Unassembled WGS sequence"/>
</dbReference>
<organism evidence="2 3">
    <name type="scientific">Paenibacillus sepulcri</name>
    <dbReference type="NCBI Taxonomy" id="359917"/>
    <lineage>
        <taxon>Bacteria</taxon>
        <taxon>Bacillati</taxon>
        <taxon>Bacillota</taxon>
        <taxon>Bacilli</taxon>
        <taxon>Bacillales</taxon>
        <taxon>Paenibacillaceae</taxon>
        <taxon>Paenibacillus</taxon>
    </lineage>
</organism>
<accession>A0ABS7CEX0</accession>
<proteinExistence type="predicted"/>
<evidence type="ECO:0000256" key="1">
    <source>
        <dbReference type="SAM" id="Phobius"/>
    </source>
</evidence>
<sequence length="161" mass="17595">MKGTTHLTIGVAIGAAAAAYYPFTFKNAAIYLAVAAFSALSADLDGTSMLSSKLGKASKLLRSFVLWGSILLAGGLAYMYFMYDQMHPELAVASIILFLLGFMTKEGVIRNAMVSIIGGGLLYAGIRYEMNWLMGFGLFVAWVPWLKHRGMTHTLWAVLIW</sequence>